<dbReference type="InterPro" id="IPR050884">
    <property type="entry name" value="CNP_phosphodiesterase-III"/>
</dbReference>
<proteinExistence type="inferred from homology"/>
<dbReference type="InterPro" id="IPR029052">
    <property type="entry name" value="Metallo-depent_PP-like"/>
</dbReference>
<comment type="similarity">
    <text evidence="4">Belongs to the cyclic nucleotide phosphodiesterase class-III family.</text>
</comment>
<keyword evidence="2" id="KW-0378">Hydrolase</keyword>
<name>A0ABN0V389_9ACTN</name>
<evidence type="ECO:0000256" key="3">
    <source>
        <dbReference type="ARBA" id="ARBA00023004"/>
    </source>
</evidence>
<protein>
    <submittedName>
        <fullName evidence="6">Metallophosphoesterase</fullName>
    </submittedName>
</protein>
<keyword evidence="3" id="KW-0408">Iron</keyword>
<evidence type="ECO:0000313" key="7">
    <source>
        <dbReference type="Proteomes" id="UP001500967"/>
    </source>
</evidence>
<dbReference type="PANTHER" id="PTHR42988">
    <property type="entry name" value="PHOSPHOHYDROLASE"/>
    <property type="match status" value="1"/>
</dbReference>
<feature type="domain" description="Calcineurin-like phosphoesterase" evidence="5">
    <location>
        <begin position="4"/>
        <end position="189"/>
    </location>
</feature>
<gene>
    <name evidence="6" type="ORF">GCM10009539_70770</name>
</gene>
<dbReference type="SUPFAM" id="SSF56300">
    <property type="entry name" value="Metallo-dependent phosphatases"/>
    <property type="match status" value="1"/>
</dbReference>
<organism evidence="6 7">
    <name type="scientific">Cryptosporangium japonicum</name>
    <dbReference type="NCBI Taxonomy" id="80872"/>
    <lineage>
        <taxon>Bacteria</taxon>
        <taxon>Bacillati</taxon>
        <taxon>Actinomycetota</taxon>
        <taxon>Actinomycetes</taxon>
        <taxon>Cryptosporangiales</taxon>
        <taxon>Cryptosporangiaceae</taxon>
        <taxon>Cryptosporangium</taxon>
    </lineage>
</organism>
<dbReference type="EMBL" id="BAAAGX010000032">
    <property type="protein sequence ID" value="GAA0273185.1"/>
    <property type="molecule type" value="Genomic_DNA"/>
</dbReference>
<dbReference type="PANTHER" id="PTHR42988:SF2">
    <property type="entry name" value="CYCLIC NUCLEOTIDE PHOSPHODIESTERASE CBUA0032-RELATED"/>
    <property type="match status" value="1"/>
</dbReference>
<accession>A0ABN0V389</accession>
<evidence type="ECO:0000256" key="2">
    <source>
        <dbReference type="ARBA" id="ARBA00022801"/>
    </source>
</evidence>
<keyword evidence="7" id="KW-1185">Reference proteome</keyword>
<evidence type="ECO:0000313" key="6">
    <source>
        <dbReference type="EMBL" id="GAA0273185.1"/>
    </source>
</evidence>
<evidence type="ECO:0000256" key="1">
    <source>
        <dbReference type="ARBA" id="ARBA00022723"/>
    </source>
</evidence>
<reference evidence="6 7" key="1">
    <citation type="journal article" date="2019" name="Int. J. Syst. Evol. Microbiol.">
        <title>The Global Catalogue of Microorganisms (GCM) 10K type strain sequencing project: providing services to taxonomists for standard genome sequencing and annotation.</title>
        <authorList>
            <consortium name="The Broad Institute Genomics Platform"/>
            <consortium name="The Broad Institute Genome Sequencing Center for Infectious Disease"/>
            <person name="Wu L."/>
            <person name="Ma J."/>
        </authorList>
    </citation>
    <scope>NUCLEOTIDE SEQUENCE [LARGE SCALE GENOMIC DNA]</scope>
    <source>
        <strain evidence="6 7">JCM 10425</strain>
    </source>
</reference>
<dbReference type="RefSeq" id="WP_344653307.1">
    <property type="nucleotide sequence ID" value="NZ_BAAAGX010000032.1"/>
</dbReference>
<dbReference type="Gene3D" id="3.60.21.10">
    <property type="match status" value="1"/>
</dbReference>
<comment type="caution">
    <text evidence="6">The sequence shown here is derived from an EMBL/GenBank/DDBJ whole genome shotgun (WGS) entry which is preliminary data.</text>
</comment>
<dbReference type="Pfam" id="PF00149">
    <property type="entry name" value="Metallophos"/>
    <property type="match status" value="1"/>
</dbReference>
<dbReference type="Proteomes" id="UP001500967">
    <property type="component" value="Unassembled WGS sequence"/>
</dbReference>
<dbReference type="InterPro" id="IPR004843">
    <property type="entry name" value="Calcineurin-like_PHP"/>
</dbReference>
<sequence length="248" mass="26745">MTVIAHLSDLHLDGGPRAARRAGAVFDYLDRSSVDVILVTGDIADHGAPAEYEEAAKLFADRGNLFTCPGNHDRREPYRTVLLGDPTGGDEPVNRLHRLGDQGPALLLCDSSIPGRHDGLLAPETLEWIRGSLATLPLDVPAFVCFHHPPVVLHQPYIDEIRLAGEEDLARVLADFPQVVAVLTGHAHTAAVSMFAGRPLLVAPGVVSTLLLPWEAGGDRIVDLDAPPALAFHVWENGRLTTHYRVVG</sequence>
<evidence type="ECO:0000256" key="4">
    <source>
        <dbReference type="ARBA" id="ARBA00025742"/>
    </source>
</evidence>
<evidence type="ECO:0000259" key="5">
    <source>
        <dbReference type="Pfam" id="PF00149"/>
    </source>
</evidence>
<keyword evidence="1" id="KW-0479">Metal-binding</keyword>